<feature type="domain" description="Peptidase M43 pregnancy-associated plasma-A" evidence="11">
    <location>
        <begin position="141"/>
        <end position="277"/>
    </location>
</feature>
<dbReference type="InterPro" id="IPR024079">
    <property type="entry name" value="MetalloPept_cat_dom_sf"/>
</dbReference>
<dbReference type="InterPro" id="IPR008754">
    <property type="entry name" value="Peptidase_M43"/>
</dbReference>
<keyword evidence="13" id="KW-1185">Reference proteome</keyword>
<dbReference type="RefSeq" id="XP_058329960.1">
    <property type="nucleotide sequence ID" value="XM_058474220.1"/>
</dbReference>
<name>A0A9W9TMP8_9EURO</name>
<feature type="region of interest" description="Disordered" evidence="9">
    <location>
        <begin position="216"/>
        <end position="246"/>
    </location>
</feature>
<dbReference type="GO" id="GO:0006508">
    <property type="term" value="P:proteolysis"/>
    <property type="evidence" value="ECO:0007669"/>
    <property type="project" value="UniProtKB-KW"/>
</dbReference>
<dbReference type="GeneID" id="83201523"/>
<evidence type="ECO:0000313" key="12">
    <source>
        <dbReference type="EMBL" id="KAJ5231967.1"/>
    </source>
</evidence>
<evidence type="ECO:0000256" key="5">
    <source>
        <dbReference type="ARBA" id="ARBA00022801"/>
    </source>
</evidence>
<feature type="chain" id="PRO_5040784429" description="Peptidase M43 pregnancy-associated plasma-A domain-containing protein" evidence="10">
    <location>
        <begin position="24"/>
        <end position="285"/>
    </location>
</feature>
<dbReference type="OrthoDB" id="536211at2759"/>
<organism evidence="12 13">
    <name type="scientific">Penicillium chermesinum</name>
    <dbReference type="NCBI Taxonomy" id="63820"/>
    <lineage>
        <taxon>Eukaryota</taxon>
        <taxon>Fungi</taxon>
        <taxon>Dikarya</taxon>
        <taxon>Ascomycota</taxon>
        <taxon>Pezizomycotina</taxon>
        <taxon>Eurotiomycetes</taxon>
        <taxon>Eurotiomycetidae</taxon>
        <taxon>Eurotiales</taxon>
        <taxon>Aspergillaceae</taxon>
        <taxon>Penicillium</taxon>
    </lineage>
</organism>
<comment type="caution">
    <text evidence="12">The sequence shown here is derived from an EMBL/GenBank/DDBJ whole genome shotgun (WGS) entry which is preliminary data.</text>
</comment>
<dbReference type="SUPFAM" id="SSF55486">
    <property type="entry name" value="Metalloproteases ('zincins'), catalytic domain"/>
    <property type="match status" value="1"/>
</dbReference>
<evidence type="ECO:0000256" key="8">
    <source>
        <dbReference type="ARBA" id="ARBA00023157"/>
    </source>
</evidence>
<evidence type="ECO:0000259" key="11">
    <source>
        <dbReference type="Pfam" id="PF05572"/>
    </source>
</evidence>
<evidence type="ECO:0000256" key="3">
    <source>
        <dbReference type="ARBA" id="ARBA00022723"/>
    </source>
</evidence>
<reference evidence="12" key="2">
    <citation type="journal article" date="2023" name="IMA Fungus">
        <title>Comparative genomic study of the Penicillium genus elucidates a diverse pangenome and 15 lateral gene transfer events.</title>
        <authorList>
            <person name="Petersen C."/>
            <person name="Sorensen T."/>
            <person name="Nielsen M.R."/>
            <person name="Sondergaard T.E."/>
            <person name="Sorensen J.L."/>
            <person name="Fitzpatrick D.A."/>
            <person name="Frisvad J.C."/>
            <person name="Nielsen K.L."/>
        </authorList>
    </citation>
    <scope>NUCLEOTIDE SEQUENCE</scope>
    <source>
        <strain evidence="12">IBT 19713</strain>
    </source>
</reference>
<evidence type="ECO:0000256" key="2">
    <source>
        <dbReference type="ARBA" id="ARBA00022670"/>
    </source>
</evidence>
<dbReference type="GO" id="GO:0046872">
    <property type="term" value="F:metal ion binding"/>
    <property type="evidence" value="ECO:0007669"/>
    <property type="project" value="UniProtKB-KW"/>
</dbReference>
<reference evidence="12" key="1">
    <citation type="submission" date="2022-11" db="EMBL/GenBank/DDBJ databases">
        <authorList>
            <person name="Petersen C."/>
        </authorList>
    </citation>
    <scope>NUCLEOTIDE SEQUENCE</scope>
    <source>
        <strain evidence="12">IBT 19713</strain>
    </source>
</reference>
<comment type="similarity">
    <text evidence="1">Belongs to the peptidase M43B family.</text>
</comment>
<dbReference type="PANTHER" id="PTHR47466">
    <property type="match status" value="1"/>
</dbReference>
<proteinExistence type="inferred from homology"/>
<dbReference type="EMBL" id="JAPQKS010000004">
    <property type="protein sequence ID" value="KAJ5231967.1"/>
    <property type="molecule type" value="Genomic_DNA"/>
</dbReference>
<keyword evidence="7" id="KW-0482">Metalloprotease</keyword>
<dbReference type="Gene3D" id="3.40.390.10">
    <property type="entry name" value="Collagenase (Catalytic Domain)"/>
    <property type="match status" value="1"/>
</dbReference>
<accession>A0A9W9TMP8</accession>
<dbReference type="PANTHER" id="PTHR47466:SF1">
    <property type="entry name" value="METALLOPROTEASE MEP1 (AFU_ORTHOLOGUE AFUA_1G07730)-RELATED"/>
    <property type="match status" value="1"/>
</dbReference>
<protein>
    <recommendedName>
        <fullName evidence="11">Peptidase M43 pregnancy-associated plasma-A domain-containing protein</fullName>
    </recommendedName>
</protein>
<dbReference type="GO" id="GO:0008237">
    <property type="term" value="F:metallopeptidase activity"/>
    <property type="evidence" value="ECO:0007669"/>
    <property type="project" value="UniProtKB-KW"/>
</dbReference>
<dbReference type="CDD" id="cd04275">
    <property type="entry name" value="ZnMc_pappalysin_like"/>
    <property type="match status" value="1"/>
</dbReference>
<evidence type="ECO:0000313" key="13">
    <source>
        <dbReference type="Proteomes" id="UP001150941"/>
    </source>
</evidence>
<keyword evidence="5" id="KW-0378">Hydrolase</keyword>
<keyword evidence="2" id="KW-0645">Protease</keyword>
<keyword evidence="3" id="KW-0479">Metal-binding</keyword>
<dbReference type="Proteomes" id="UP001150941">
    <property type="component" value="Unassembled WGS sequence"/>
</dbReference>
<feature type="signal peptide" evidence="10">
    <location>
        <begin position="1"/>
        <end position="23"/>
    </location>
</feature>
<evidence type="ECO:0000256" key="7">
    <source>
        <dbReference type="ARBA" id="ARBA00023049"/>
    </source>
</evidence>
<evidence type="ECO:0000256" key="6">
    <source>
        <dbReference type="ARBA" id="ARBA00022833"/>
    </source>
</evidence>
<evidence type="ECO:0000256" key="4">
    <source>
        <dbReference type="ARBA" id="ARBA00022729"/>
    </source>
</evidence>
<gene>
    <name evidence="12" type="ORF">N7468_004923</name>
</gene>
<evidence type="ECO:0000256" key="9">
    <source>
        <dbReference type="SAM" id="MobiDB-lite"/>
    </source>
</evidence>
<keyword evidence="8" id="KW-1015">Disulfide bond</keyword>
<evidence type="ECO:0000256" key="10">
    <source>
        <dbReference type="SAM" id="SignalP"/>
    </source>
</evidence>
<dbReference type="AlphaFoldDB" id="A0A9W9TMP8"/>
<sequence length="285" mass="31783">MVCHSFKLFVVLITALFSLPVQSSPVIFQKRGVCATEEPNPSLLRALQQVIIDETNPDPNVPEAREGPIEIDTWFHIISSRSEANQVTDAMINAQFSILQDAYRDASIQYRLHGVTRHVNDHWAQNGDDLAMKQALRKGSYRTLNVFFQTDLQATAGQAGRSQHRANTISDDMSSSILGFCTLPDPSINATSPREDYIGHWNGLLHTFQGESCSADNPGDYIADTPQQSTPTDGCPSRKDSCPDSPGLDAVHDFMDYSSDVCYEMFTNGQMQRMRNMWSTMRVGK</sequence>
<keyword evidence="6" id="KW-0862">Zinc</keyword>
<keyword evidence="4 10" id="KW-0732">Signal</keyword>
<evidence type="ECO:0000256" key="1">
    <source>
        <dbReference type="ARBA" id="ARBA00008721"/>
    </source>
</evidence>
<dbReference type="Pfam" id="PF05572">
    <property type="entry name" value="Peptidase_M43"/>
    <property type="match status" value="1"/>
</dbReference>